<protein>
    <submittedName>
        <fullName evidence="1">Uncharacterized protein</fullName>
    </submittedName>
</protein>
<sequence>MGPNHKHTIGQHHILTWYENLKKKNVKIPKNPDKLGRKKPSTLGAPKVLIFGVQNPIWQPLAIRIFLPAESSTNISFSDDASRIERTVAVRS</sequence>
<evidence type="ECO:0000313" key="2">
    <source>
        <dbReference type="Proteomes" id="UP001054837"/>
    </source>
</evidence>
<reference evidence="1 2" key="1">
    <citation type="submission" date="2021-06" db="EMBL/GenBank/DDBJ databases">
        <title>Caerostris darwini draft genome.</title>
        <authorList>
            <person name="Kono N."/>
            <person name="Arakawa K."/>
        </authorList>
    </citation>
    <scope>NUCLEOTIDE SEQUENCE [LARGE SCALE GENOMIC DNA]</scope>
</reference>
<dbReference type="Proteomes" id="UP001054837">
    <property type="component" value="Unassembled WGS sequence"/>
</dbReference>
<accession>A0AAV4Q7W2</accession>
<dbReference type="AlphaFoldDB" id="A0AAV4Q7W2"/>
<proteinExistence type="predicted"/>
<evidence type="ECO:0000313" key="1">
    <source>
        <dbReference type="EMBL" id="GIY04181.1"/>
    </source>
</evidence>
<keyword evidence="2" id="KW-1185">Reference proteome</keyword>
<gene>
    <name evidence="1" type="ORF">CDAR_441111</name>
</gene>
<organism evidence="1 2">
    <name type="scientific">Caerostris darwini</name>
    <dbReference type="NCBI Taxonomy" id="1538125"/>
    <lineage>
        <taxon>Eukaryota</taxon>
        <taxon>Metazoa</taxon>
        <taxon>Ecdysozoa</taxon>
        <taxon>Arthropoda</taxon>
        <taxon>Chelicerata</taxon>
        <taxon>Arachnida</taxon>
        <taxon>Araneae</taxon>
        <taxon>Araneomorphae</taxon>
        <taxon>Entelegynae</taxon>
        <taxon>Araneoidea</taxon>
        <taxon>Araneidae</taxon>
        <taxon>Caerostris</taxon>
    </lineage>
</organism>
<comment type="caution">
    <text evidence="1">The sequence shown here is derived from an EMBL/GenBank/DDBJ whole genome shotgun (WGS) entry which is preliminary data.</text>
</comment>
<dbReference type="EMBL" id="BPLQ01003899">
    <property type="protein sequence ID" value="GIY04181.1"/>
    <property type="molecule type" value="Genomic_DNA"/>
</dbReference>
<name>A0AAV4Q7W2_9ARAC</name>